<evidence type="ECO:0000313" key="3">
    <source>
        <dbReference type="EMBL" id="QHU27690.1"/>
    </source>
</evidence>
<name>A0A6C0LBI3_9ZZZZ</name>
<protein>
    <submittedName>
        <fullName evidence="3">Uncharacterized protein</fullName>
    </submittedName>
</protein>
<dbReference type="EMBL" id="MN740460">
    <property type="protein sequence ID" value="QHU27690.1"/>
    <property type="molecule type" value="Genomic_DNA"/>
</dbReference>
<dbReference type="AlphaFoldDB" id="A0A6C0LBI3"/>
<feature type="transmembrane region" description="Helical" evidence="2">
    <location>
        <begin position="98"/>
        <end position="118"/>
    </location>
</feature>
<reference evidence="3" key="1">
    <citation type="journal article" date="2020" name="Nature">
        <title>Giant virus diversity and host interactions through global metagenomics.</title>
        <authorList>
            <person name="Schulz F."/>
            <person name="Roux S."/>
            <person name="Paez-Espino D."/>
            <person name="Jungbluth S."/>
            <person name="Walsh D.A."/>
            <person name="Denef V.J."/>
            <person name="McMahon K.D."/>
            <person name="Konstantinidis K.T."/>
            <person name="Eloe-Fadrosh E.A."/>
            <person name="Kyrpides N.C."/>
            <person name="Woyke T."/>
        </authorList>
    </citation>
    <scope>NUCLEOTIDE SEQUENCE</scope>
    <source>
        <strain evidence="3">GVMAG-M-3300027769-26</strain>
    </source>
</reference>
<keyword evidence="2" id="KW-0472">Membrane</keyword>
<feature type="transmembrane region" description="Helical" evidence="2">
    <location>
        <begin position="56"/>
        <end position="78"/>
    </location>
</feature>
<sequence>MAKKESKSKSKSNTKKGSRGSNNAEELKMLKSPLTEAFNNRELVAKSVGNTIRNFLMLNVIIGIVILVINVYAILWIHKLDTINCACSESYMRTYIKYYLYVFIPFICIDILMSLYILTSNTSILDLANNTLYNIYRNIRAVFSIFTIVNIVIVIIFINKLKEINCVCSEDIVREVYWIYNIVLACYLCIAFLIIIVAVIMMFMNTSSMRQ</sequence>
<feature type="compositionally biased region" description="Basic residues" evidence="1">
    <location>
        <begin position="9"/>
        <end position="18"/>
    </location>
</feature>
<feature type="region of interest" description="Disordered" evidence="1">
    <location>
        <begin position="1"/>
        <end position="22"/>
    </location>
</feature>
<feature type="transmembrane region" description="Helical" evidence="2">
    <location>
        <begin position="139"/>
        <end position="158"/>
    </location>
</feature>
<accession>A0A6C0LBI3</accession>
<keyword evidence="2" id="KW-1133">Transmembrane helix</keyword>
<keyword evidence="2" id="KW-0812">Transmembrane</keyword>
<feature type="transmembrane region" description="Helical" evidence="2">
    <location>
        <begin position="178"/>
        <end position="203"/>
    </location>
</feature>
<organism evidence="3">
    <name type="scientific">viral metagenome</name>
    <dbReference type="NCBI Taxonomy" id="1070528"/>
    <lineage>
        <taxon>unclassified sequences</taxon>
        <taxon>metagenomes</taxon>
        <taxon>organismal metagenomes</taxon>
    </lineage>
</organism>
<proteinExistence type="predicted"/>
<evidence type="ECO:0000256" key="1">
    <source>
        <dbReference type="SAM" id="MobiDB-lite"/>
    </source>
</evidence>
<evidence type="ECO:0000256" key="2">
    <source>
        <dbReference type="SAM" id="Phobius"/>
    </source>
</evidence>